<keyword evidence="2" id="KW-1185">Reference proteome</keyword>
<dbReference type="STRING" id="1450535.A0A317VTL7"/>
<name>A0A317VTL7_9EURO</name>
<organism evidence="1 2">
    <name type="scientific">Aspergillus sclerotioniger CBS 115572</name>
    <dbReference type="NCBI Taxonomy" id="1450535"/>
    <lineage>
        <taxon>Eukaryota</taxon>
        <taxon>Fungi</taxon>
        <taxon>Dikarya</taxon>
        <taxon>Ascomycota</taxon>
        <taxon>Pezizomycotina</taxon>
        <taxon>Eurotiomycetes</taxon>
        <taxon>Eurotiomycetidae</taxon>
        <taxon>Eurotiales</taxon>
        <taxon>Aspergillaceae</taxon>
        <taxon>Aspergillus</taxon>
        <taxon>Aspergillus subgen. Circumdati</taxon>
    </lineage>
</organism>
<evidence type="ECO:0000313" key="1">
    <source>
        <dbReference type="EMBL" id="PWY75280.1"/>
    </source>
</evidence>
<dbReference type="AlphaFoldDB" id="A0A317VTL7"/>
<dbReference type="RefSeq" id="XP_025463907.1">
    <property type="nucleotide sequence ID" value="XM_025606158.1"/>
</dbReference>
<proteinExistence type="predicted"/>
<reference evidence="1 2" key="1">
    <citation type="submission" date="2016-12" db="EMBL/GenBank/DDBJ databases">
        <title>The genomes of Aspergillus section Nigri reveals drivers in fungal speciation.</title>
        <authorList>
            <consortium name="DOE Joint Genome Institute"/>
            <person name="Vesth T.C."/>
            <person name="Nybo J."/>
            <person name="Theobald S."/>
            <person name="Brandl J."/>
            <person name="Frisvad J.C."/>
            <person name="Nielsen K.F."/>
            <person name="Lyhne E.K."/>
            <person name="Kogle M.E."/>
            <person name="Kuo A."/>
            <person name="Riley R."/>
            <person name="Clum A."/>
            <person name="Nolan M."/>
            <person name="Lipzen A."/>
            <person name="Salamov A."/>
            <person name="Henrissat B."/>
            <person name="Wiebenga A."/>
            <person name="De Vries R.P."/>
            <person name="Grigoriev I.V."/>
            <person name="Mortensen U.H."/>
            <person name="Andersen M.R."/>
            <person name="Baker S.E."/>
        </authorList>
    </citation>
    <scope>NUCLEOTIDE SEQUENCE [LARGE SCALE GENOMIC DNA]</scope>
    <source>
        <strain evidence="1 2">CBS 115572</strain>
    </source>
</reference>
<protein>
    <submittedName>
        <fullName evidence="1">Uncharacterized protein</fullName>
    </submittedName>
</protein>
<dbReference type="GeneID" id="37108301"/>
<gene>
    <name evidence="1" type="ORF">BO94DRAFT_211064</name>
</gene>
<accession>A0A317VTL7</accession>
<dbReference type="EMBL" id="MSFK01000029">
    <property type="protein sequence ID" value="PWY75280.1"/>
    <property type="molecule type" value="Genomic_DNA"/>
</dbReference>
<dbReference type="Proteomes" id="UP000246702">
    <property type="component" value="Unassembled WGS sequence"/>
</dbReference>
<sequence>MGVSEGKIIAETLSRACAQAECTGNCEIEVNLSGNTDLMRSLQSIWSCLPKRAQRTITRAPNRRYAGKTKTNNKIITDSELTLDPQGKRIDTLCQDLGSDGVNTNAHLGNLFLLPAEVHNENIRLLPLSGPNREEELERLRHRGITNIKNKNLWDEFPNNLFKILWKKIKDSLSQDSEIIRVLSGL</sequence>
<dbReference type="OrthoDB" id="4506844at2759"/>
<comment type="caution">
    <text evidence="1">The sequence shown here is derived from an EMBL/GenBank/DDBJ whole genome shotgun (WGS) entry which is preliminary data.</text>
</comment>
<evidence type="ECO:0000313" key="2">
    <source>
        <dbReference type="Proteomes" id="UP000246702"/>
    </source>
</evidence>